<evidence type="ECO:0000313" key="1">
    <source>
        <dbReference type="EMBL" id="KAG5620725.1"/>
    </source>
</evidence>
<organism evidence="1 2">
    <name type="scientific">Solanum commersonii</name>
    <name type="common">Commerson's wild potato</name>
    <name type="synonym">Commerson's nightshade</name>
    <dbReference type="NCBI Taxonomy" id="4109"/>
    <lineage>
        <taxon>Eukaryota</taxon>
        <taxon>Viridiplantae</taxon>
        <taxon>Streptophyta</taxon>
        <taxon>Embryophyta</taxon>
        <taxon>Tracheophyta</taxon>
        <taxon>Spermatophyta</taxon>
        <taxon>Magnoliopsida</taxon>
        <taxon>eudicotyledons</taxon>
        <taxon>Gunneridae</taxon>
        <taxon>Pentapetalae</taxon>
        <taxon>asterids</taxon>
        <taxon>lamiids</taxon>
        <taxon>Solanales</taxon>
        <taxon>Solanaceae</taxon>
        <taxon>Solanoideae</taxon>
        <taxon>Solaneae</taxon>
        <taxon>Solanum</taxon>
    </lineage>
</organism>
<proteinExistence type="predicted"/>
<dbReference type="Proteomes" id="UP000824120">
    <property type="component" value="Chromosome 2"/>
</dbReference>
<keyword evidence="2" id="KW-1185">Reference proteome</keyword>
<dbReference type="EMBL" id="JACXVP010000002">
    <property type="protein sequence ID" value="KAG5620725.1"/>
    <property type="molecule type" value="Genomic_DNA"/>
</dbReference>
<dbReference type="AlphaFoldDB" id="A0A9J6A800"/>
<reference evidence="1 2" key="1">
    <citation type="submission" date="2020-09" db="EMBL/GenBank/DDBJ databases">
        <title>De no assembly of potato wild relative species, Solanum commersonii.</title>
        <authorList>
            <person name="Cho K."/>
        </authorList>
    </citation>
    <scope>NUCLEOTIDE SEQUENCE [LARGE SCALE GENOMIC DNA]</scope>
    <source>
        <strain evidence="1">LZ3.2</strain>
        <tissue evidence="1">Leaf</tissue>
    </source>
</reference>
<accession>A0A9J6A800</accession>
<sequence length="81" mass="9766">MGIYYYKDEFTCYMYKECSNLLMLCLWVAIRWKRKVETNLLKLVHGLQYLNLIEESKFEDENAYYVIIADRLGRSSLVQII</sequence>
<dbReference type="OrthoDB" id="1241859at2759"/>
<evidence type="ECO:0000313" key="2">
    <source>
        <dbReference type="Proteomes" id="UP000824120"/>
    </source>
</evidence>
<comment type="caution">
    <text evidence="1">The sequence shown here is derived from an EMBL/GenBank/DDBJ whole genome shotgun (WGS) entry which is preliminary data.</text>
</comment>
<name>A0A9J6A800_SOLCO</name>
<gene>
    <name evidence="1" type="ORF">H5410_005943</name>
</gene>
<protein>
    <submittedName>
        <fullName evidence="1">Uncharacterized protein</fullName>
    </submittedName>
</protein>